<dbReference type="EMBL" id="JAZHXI010000022">
    <property type="protein sequence ID" value="KAL2060511.1"/>
    <property type="molecule type" value="Genomic_DNA"/>
</dbReference>
<dbReference type="Proteomes" id="UP001595075">
    <property type="component" value="Unassembled WGS sequence"/>
</dbReference>
<gene>
    <name evidence="1" type="ORF">VTL71DRAFT_9542</name>
</gene>
<evidence type="ECO:0000313" key="1">
    <source>
        <dbReference type="EMBL" id="KAL2060511.1"/>
    </source>
</evidence>
<protein>
    <submittedName>
        <fullName evidence="1">Uncharacterized protein</fullName>
    </submittedName>
</protein>
<sequence>MKNKDCCCESTETWRYAGYKGVSELLESKKSSAVYAALADVLKASTSKRTRKSPGVTADKVRKVSIWQHPKVFENLKKDPAVFDEVQKLAARNRTAYLIVGVLVTGNISYKEHSSSSSTMNLKGRLPIKEASLAAGGPPLGPIDFEVKRDAERTNDAGVELEGERIFAIQYRILRKRLISRSGGMTLTSSTLQGDRTFGDDLGAKGQARQMFDLELDSDTLEDEIDDAEEICFEI</sequence>
<evidence type="ECO:0000313" key="2">
    <source>
        <dbReference type="Proteomes" id="UP001595075"/>
    </source>
</evidence>
<proteinExistence type="predicted"/>
<keyword evidence="2" id="KW-1185">Reference proteome</keyword>
<name>A0ABR4BTT2_9HELO</name>
<reference evidence="1 2" key="1">
    <citation type="journal article" date="2024" name="Commun. Biol.">
        <title>Comparative genomic analysis of thermophilic fungi reveals convergent evolutionary adaptations and gene losses.</title>
        <authorList>
            <person name="Steindorff A.S."/>
            <person name="Aguilar-Pontes M.V."/>
            <person name="Robinson A.J."/>
            <person name="Andreopoulos B."/>
            <person name="LaButti K."/>
            <person name="Kuo A."/>
            <person name="Mondo S."/>
            <person name="Riley R."/>
            <person name="Otillar R."/>
            <person name="Haridas S."/>
            <person name="Lipzen A."/>
            <person name="Grimwood J."/>
            <person name="Schmutz J."/>
            <person name="Clum A."/>
            <person name="Reid I.D."/>
            <person name="Moisan M.C."/>
            <person name="Butler G."/>
            <person name="Nguyen T.T.M."/>
            <person name="Dewar K."/>
            <person name="Conant G."/>
            <person name="Drula E."/>
            <person name="Henrissat B."/>
            <person name="Hansel C."/>
            <person name="Singer S."/>
            <person name="Hutchinson M.I."/>
            <person name="de Vries R.P."/>
            <person name="Natvig D.O."/>
            <person name="Powell A.J."/>
            <person name="Tsang A."/>
            <person name="Grigoriev I.V."/>
        </authorList>
    </citation>
    <scope>NUCLEOTIDE SEQUENCE [LARGE SCALE GENOMIC DNA]</scope>
    <source>
        <strain evidence="1 2">CBS 494.80</strain>
    </source>
</reference>
<organism evidence="1 2">
    <name type="scientific">Oculimacula yallundae</name>
    <dbReference type="NCBI Taxonomy" id="86028"/>
    <lineage>
        <taxon>Eukaryota</taxon>
        <taxon>Fungi</taxon>
        <taxon>Dikarya</taxon>
        <taxon>Ascomycota</taxon>
        <taxon>Pezizomycotina</taxon>
        <taxon>Leotiomycetes</taxon>
        <taxon>Helotiales</taxon>
        <taxon>Ploettnerulaceae</taxon>
        <taxon>Oculimacula</taxon>
    </lineage>
</organism>
<accession>A0ABR4BTT2</accession>
<comment type="caution">
    <text evidence="1">The sequence shown here is derived from an EMBL/GenBank/DDBJ whole genome shotgun (WGS) entry which is preliminary data.</text>
</comment>